<dbReference type="InterPro" id="IPR045155">
    <property type="entry name" value="Beta-lactam_cat"/>
</dbReference>
<dbReference type="NCBIfam" id="NF033103">
    <property type="entry name" value="bla_class_A"/>
    <property type="match status" value="1"/>
</dbReference>
<evidence type="ECO:0000256" key="7">
    <source>
        <dbReference type="SAM" id="MobiDB-lite"/>
    </source>
</evidence>
<organism evidence="9 10">
    <name type="scientific">Lentzea jiangxiensis</name>
    <dbReference type="NCBI Taxonomy" id="641025"/>
    <lineage>
        <taxon>Bacteria</taxon>
        <taxon>Bacillati</taxon>
        <taxon>Actinomycetota</taxon>
        <taxon>Actinomycetes</taxon>
        <taxon>Pseudonocardiales</taxon>
        <taxon>Pseudonocardiaceae</taxon>
        <taxon>Lentzea</taxon>
    </lineage>
</organism>
<proteinExistence type="inferred from homology"/>
<accession>A0A1H0PDJ5</accession>
<feature type="compositionally biased region" description="Polar residues" evidence="7">
    <location>
        <begin position="1"/>
        <end position="10"/>
    </location>
</feature>
<dbReference type="EC" id="3.5.2.6" evidence="2 6"/>
<comment type="catalytic activity">
    <reaction evidence="6">
        <text>a beta-lactam + H2O = a substituted beta-amino acid</text>
        <dbReference type="Rhea" id="RHEA:20401"/>
        <dbReference type="ChEBI" id="CHEBI:15377"/>
        <dbReference type="ChEBI" id="CHEBI:35627"/>
        <dbReference type="ChEBI" id="CHEBI:140347"/>
        <dbReference type="EC" id="3.5.2.6"/>
    </reaction>
</comment>
<dbReference type="InterPro" id="IPR006311">
    <property type="entry name" value="TAT_signal"/>
</dbReference>
<evidence type="ECO:0000256" key="4">
    <source>
        <dbReference type="ARBA" id="ARBA00022801"/>
    </source>
</evidence>
<dbReference type="SUPFAM" id="SSF56601">
    <property type="entry name" value="beta-lactamase/transpeptidase-like"/>
    <property type="match status" value="1"/>
</dbReference>
<protein>
    <recommendedName>
        <fullName evidence="3 6">Beta-lactamase</fullName>
        <ecNumber evidence="2 6">3.5.2.6</ecNumber>
    </recommendedName>
</protein>
<dbReference type="STRING" id="641025.SAMN05421507_10514"/>
<evidence type="ECO:0000313" key="9">
    <source>
        <dbReference type="EMBL" id="SDP03081.1"/>
    </source>
</evidence>
<dbReference type="PANTHER" id="PTHR35333">
    <property type="entry name" value="BETA-LACTAMASE"/>
    <property type="match status" value="1"/>
</dbReference>
<evidence type="ECO:0000256" key="2">
    <source>
        <dbReference type="ARBA" id="ARBA00012865"/>
    </source>
</evidence>
<dbReference type="GO" id="GO:0008800">
    <property type="term" value="F:beta-lactamase activity"/>
    <property type="evidence" value="ECO:0007669"/>
    <property type="project" value="UniProtKB-UniRule"/>
</dbReference>
<dbReference type="InterPro" id="IPR012338">
    <property type="entry name" value="Beta-lactam/transpept-like"/>
</dbReference>
<dbReference type="PRINTS" id="PR00118">
    <property type="entry name" value="BLACTAMASEA"/>
</dbReference>
<dbReference type="GO" id="GO:0046677">
    <property type="term" value="P:response to antibiotic"/>
    <property type="evidence" value="ECO:0007669"/>
    <property type="project" value="UniProtKB-UniRule"/>
</dbReference>
<evidence type="ECO:0000256" key="3">
    <source>
        <dbReference type="ARBA" id="ARBA00018879"/>
    </source>
</evidence>
<feature type="domain" description="Beta-lactamase class A catalytic" evidence="8">
    <location>
        <begin position="69"/>
        <end position="288"/>
    </location>
</feature>
<dbReference type="Gene3D" id="3.40.710.10">
    <property type="entry name" value="DD-peptidase/beta-lactamase superfamily"/>
    <property type="match status" value="1"/>
</dbReference>
<gene>
    <name evidence="9" type="ORF">SAMN05421507_10514</name>
</gene>
<dbReference type="GO" id="GO:0030655">
    <property type="term" value="P:beta-lactam antibiotic catabolic process"/>
    <property type="evidence" value="ECO:0007669"/>
    <property type="project" value="InterPro"/>
</dbReference>
<dbReference type="Pfam" id="PF13354">
    <property type="entry name" value="Beta-lactamase2"/>
    <property type="match status" value="1"/>
</dbReference>
<evidence type="ECO:0000313" key="10">
    <source>
        <dbReference type="Proteomes" id="UP000199691"/>
    </source>
</evidence>
<dbReference type="InterPro" id="IPR023650">
    <property type="entry name" value="Beta-lactam_class-A_AS"/>
</dbReference>
<dbReference type="EMBL" id="FNIX01000005">
    <property type="protein sequence ID" value="SDP03081.1"/>
    <property type="molecule type" value="Genomic_DNA"/>
</dbReference>
<dbReference type="InterPro" id="IPR000871">
    <property type="entry name" value="Beta-lactam_class-A"/>
</dbReference>
<dbReference type="AlphaFoldDB" id="A0A1H0PDJ5"/>
<evidence type="ECO:0000256" key="6">
    <source>
        <dbReference type="RuleBase" id="RU361140"/>
    </source>
</evidence>
<dbReference type="PANTHER" id="PTHR35333:SF3">
    <property type="entry name" value="BETA-LACTAMASE-TYPE TRANSPEPTIDASE FOLD CONTAINING PROTEIN"/>
    <property type="match status" value="1"/>
</dbReference>
<evidence type="ECO:0000256" key="1">
    <source>
        <dbReference type="ARBA" id="ARBA00009009"/>
    </source>
</evidence>
<evidence type="ECO:0000259" key="8">
    <source>
        <dbReference type="Pfam" id="PF13354"/>
    </source>
</evidence>
<name>A0A1H0PDJ5_9PSEU</name>
<comment type="similarity">
    <text evidence="1 6">Belongs to the class-A beta-lactamase family.</text>
</comment>
<evidence type="ECO:0000256" key="5">
    <source>
        <dbReference type="ARBA" id="ARBA00023251"/>
    </source>
</evidence>
<dbReference type="Proteomes" id="UP000199691">
    <property type="component" value="Unassembled WGS sequence"/>
</dbReference>
<keyword evidence="4 6" id="KW-0378">Hydrolase</keyword>
<reference evidence="10" key="1">
    <citation type="submission" date="2016-10" db="EMBL/GenBank/DDBJ databases">
        <authorList>
            <person name="Varghese N."/>
            <person name="Submissions S."/>
        </authorList>
    </citation>
    <scope>NUCLEOTIDE SEQUENCE [LARGE SCALE GENOMIC DNA]</scope>
    <source>
        <strain evidence="10">CGMCC 4.6609</strain>
    </source>
</reference>
<dbReference type="PROSITE" id="PS00146">
    <property type="entry name" value="BETA_LACTAMASE_A"/>
    <property type="match status" value="1"/>
</dbReference>
<feature type="region of interest" description="Disordered" evidence="7">
    <location>
        <begin position="1"/>
        <end position="20"/>
    </location>
</feature>
<keyword evidence="5 6" id="KW-0046">Antibiotic resistance</keyword>
<keyword evidence="10" id="KW-1185">Reference proteome</keyword>
<dbReference type="PROSITE" id="PS51318">
    <property type="entry name" value="TAT"/>
    <property type="match status" value="1"/>
</dbReference>
<sequence length="316" mass="33435">MNNQLISRASSPVERFPEEGGRTLGVNRRAVLALGAGAALAVAVPAQAQASTVTGRLRELERQHNARLGVFATDTGTGRTVLHRADELFPMCSTFKTIAAAAILRRDRDGSLLRKVITYTQSDVDKSGHAPVTGRPENLANGMTVAALCEATITHSDNCAANLLLRELGGPTAITRFSRSIGDPVTRLDRWEPELNSAEPGRVTDTTSPRAIGQSYARLTLGHALNPNDSDQLTNWLLANTTGGNRIRAGLPSAWRWGDKTGTGKYGTTNDAGIAFPPGRAPIVIAVLSTRQDEPTGGADEPLLAETAELVAATLG</sequence>